<dbReference type="PANTHER" id="PTHR43705">
    <property type="entry name" value="HYDROXYACYLGLUTATHIONE HYDROLASE"/>
    <property type="match status" value="1"/>
</dbReference>
<evidence type="ECO:0000256" key="2">
    <source>
        <dbReference type="ARBA" id="ARBA00001947"/>
    </source>
</evidence>
<evidence type="ECO:0000256" key="12">
    <source>
        <dbReference type="SAM" id="Phobius"/>
    </source>
</evidence>
<evidence type="ECO:0000256" key="13">
    <source>
        <dbReference type="SAM" id="SignalP"/>
    </source>
</evidence>
<comment type="catalytic activity">
    <reaction evidence="1">
        <text>an S-(2-hydroxyacyl)glutathione + H2O = a 2-hydroxy carboxylate + glutathione + H(+)</text>
        <dbReference type="Rhea" id="RHEA:21864"/>
        <dbReference type="ChEBI" id="CHEBI:15377"/>
        <dbReference type="ChEBI" id="CHEBI:15378"/>
        <dbReference type="ChEBI" id="CHEBI:57925"/>
        <dbReference type="ChEBI" id="CHEBI:58896"/>
        <dbReference type="ChEBI" id="CHEBI:71261"/>
        <dbReference type="EC" id="3.1.2.6"/>
    </reaction>
</comment>
<dbReference type="eggNOG" id="KOG0813">
    <property type="taxonomic scope" value="Eukaryota"/>
</dbReference>
<feature type="signal peptide" evidence="13">
    <location>
        <begin position="1"/>
        <end position="26"/>
    </location>
</feature>
<dbReference type="Pfam" id="PF16123">
    <property type="entry name" value="HAGH_C"/>
    <property type="match status" value="1"/>
</dbReference>
<keyword evidence="12" id="KW-0812">Transmembrane</keyword>
<dbReference type="FunFam" id="3.60.15.10:FF:000019">
    <property type="entry name" value="Hydroxyacylglutathione hydrolase, mitochondrial"/>
    <property type="match status" value="1"/>
</dbReference>
<dbReference type="Proteomes" id="UP000008694">
    <property type="component" value="Unassembled WGS sequence"/>
</dbReference>
<gene>
    <name evidence="15" type="ORF">ARALYDRAFT_311691</name>
</gene>
<evidence type="ECO:0000256" key="6">
    <source>
        <dbReference type="ARBA" id="ARBA00006759"/>
    </source>
</evidence>
<evidence type="ECO:0000256" key="4">
    <source>
        <dbReference type="ARBA" id="ARBA00001965"/>
    </source>
</evidence>
<dbReference type="NCBIfam" id="TIGR03413">
    <property type="entry name" value="GSH_gloB"/>
    <property type="match status" value="1"/>
</dbReference>
<evidence type="ECO:0000256" key="11">
    <source>
        <dbReference type="ARBA" id="ARBA00031044"/>
    </source>
</evidence>
<protein>
    <recommendedName>
        <fullName evidence="7">hydroxyacylglutathione hydrolase</fullName>
        <ecNumber evidence="7">3.1.2.6</ecNumber>
    </recommendedName>
    <alternativeName>
        <fullName evidence="11">Glyoxalase II</fullName>
    </alternativeName>
</protein>
<organism evidence="16">
    <name type="scientific">Arabidopsis lyrata subsp. lyrata</name>
    <name type="common">Lyre-leaved rock-cress</name>
    <dbReference type="NCBI Taxonomy" id="81972"/>
    <lineage>
        <taxon>Eukaryota</taxon>
        <taxon>Viridiplantae</taxon>
        <taxon>Streptophyta</taxon>
        <taxon>Embryophyta</taxon>
        <taxon>Tracheophyta</taxon>
        <taxon>Spermatophyta</taxon>
        <taxon>Magnoliopsida</taxon>
        <taxon>eudicotyledons</taxon>
        <taxon>Gunneridae</taxon>
        <taxon>Pentapetalae</taxon>
        <taxon>rosids</taxon>
        <taxon>malvids</taxon>
        <taxon>Brassicales</taxon>
        <taxon>Brassicaceae</taxon>
        <taxon>Camelineae</taxon>
        <taxon>Arabidopsis</taxon>
    </lineage>
</organism>
<evidence type="ECO:0000256" key="1">
    <source>
        <dbReference type="ARBA" id="ARBA00001623"/>
    </source>
</evidence>
<dbReference type="AlphaFoldDB" id="D7KFB1"/>
<evidence type="ECO:0000256" key="3">
    <source>
        <dbReference type="ARBA" id="ARBA00001954"/>
    </source>
</evidence>
<comment type="similarity">
    <text evidence="6">Belongs to the metallo-beta-lactamase superfamily. Glyoxalase II family.</text>
</comment>
<dbReference type="InterPro" id="IPR050110">
    <property type="entry name" value="Glyoxalase_II_hydrolase"/>
</dbReference>
<dbReference type="InterPro" id="IPR035680">
    <property type="entry name" value="Clx_II_MBL"/>
</dbReference>
<dbReference type="SUPFAM" id="SSF56281">
    <property type="entry name" value="Metallo-hydrolase/oxidoreductase"/>
    <property type="match status" value="1"/>
</dbReference>
<dbReference type="CDD" id="cd07723">
    <property type="entry name" value="hydroxyacylglutathione_hydrolase_MBL-fold"/>
    <property type="match status" value="1"/>
</dbReference>
<dbReference type="InterPro" id="IPR032282">
    <property type="entry name" value="HAGH_C"/>
</dbReference>
<evidence type="ECO:0000259" key="14">
    <source>
        <dbReference type="SMART" id="SM00849"/>
    </source>
</evidence>
<feature type="chain" id="PRO_5003101169" description="hydroxyacylglutathione hydrolase" evidence="13">
    <location>
        <begin position="27"/>
        <end position="485"/>
    </location>
</feature>
<accession>D7KFB1</accession>
<dbReference type="EMBL" id="GL348713">
    <property type="protein sequence ID" value="EFH68580.1"/>
    <property type="molecule type" value="Genomic_DNA"/>
</dbReference>
<sequence length="485" mass="53393">MKKQLILGVILLGLFVIFLNTTQVEAARPLQADGEIRFVFQLLQRGSVPGSGPNGCTNIPGGSGTCRPYVKTHLHISHNYKESKNLCTQPWHLRVPRGILVQPFRPDPLTGPLCSAWNTNRISSAAVGNGLIASTCLMSKNTTKKATKITTIITCLFIFLLLVNTSWLDFGSKLASQPCVRPCVRQLHLRKGLVSGAMKLFSSPLRTLRGAGKSVRFSRFCSVSNVSSSLQIELVPCLTDNYAYILHDEDTGTVGVVDPSEAVPVMDALQKNSRYLTYILNTHHHYDHTGGNLELKDRYGAKVIGSAVDRDRIPGIDVALKDGDKWMFAGHEVHVMETPGHTRGHISFYFPGARAIFTGDTLFSLSCGKLFEGTPEQMLASLQRIIALPDDTSVYCGHEYTLSNSKFALSIEPTNEVLQSYAAYVAELREKKLPTIPTTMKMEKACNPFLRAGNTDIRRALGIPETEDEAEALGIIRRAKDNFKA</sequence>
<evidence type="ECO:0000256" key="8">
    <source>
        <dbReference type="ARBA" id="ARBA00022723"/>
    </source>
</evidence>
<dbReference type="GO" id="GO:0046872">
    <property type="term" value="F:metal ion binding"/>
    <property type="evidence" value="ECO:0007669"/>
    <property type="project" value="UniProtKB-KW"/>
</dbReference>
<keyword evidence="12" id="KW-0472">Membrane</keyword>
<keyword evidence="9" id="KW-0378">Hydrolase</keyword>
<reference evidence="16" key="1">
    <citation type="journal article" date="2011" name="Nat. Genet.">
        <title>The Arabidopsis lyrata genome sequence and the basis of rapid genome size change.</title>
        <authorList>
            <person name="Hu T.T."/>
            <person name="Pattyn P."/>
            <person name="Bakker E.G."/>
            <person name="Cao J."/>
            <person name="Cheng J.-F."/>
            <person name="Clark R.M."/>
            <person name="Fahlgren N."/>
            <person name="Fawcett J.A."/>
            <person name="Grimwood J."/>
            <person name="Gundlach H."/>
            <person name="Haberer G."/>
            <person name="Hollister J.D."/>
            <person name="Ossowski S."/>
            <person name="Ottilar R.P."/>
            <person name="Salamov A.A."/>
            <person name="Schneeberger K."/>
            <person name="Spannagl M."/>
            <person name="Wang X."/>
            <person name="Yang L."/>
            <person name="Nasrallah M.E."/>
            <person name="Bergelson J."/>
            <person name="Carrington J.C."/>
            <person name="Gaut B.S."/>
            <person name="Schmutz J."/>
            <person name="Mayer K.F.X."/>
            <person name="Van de Peer Y."/>
            <person name="Grigoriev I.V."/>
            <person name="Nordborg M."/>
            <person name="Weigel D."/>
            <person name="Guo Y.-L."/>
        </authorList>
    </citation>
    <scope>NUCLEOTIDE SEQUENCE [LARGE SCALE GENOMIC DNA]</scope>
    <source>
        <strain evidence="16">cv. MN47</strain>
    </source>
</reference>
<dbReference type="GO" id="GO:0004416">
    <property type="term" value="F:hydroxyacylglutathione hydrolase activity"/>
    <property type="evidence" value="ECO:0007669"/>
    <property type="project" value="UniProtKB-EC"/>
</dbReference>
<dbReference type="Gramene" id="fgenesh1_pm.C_scaffold_1000471">
    <property type="protein sequence ID" value="fgenesh1_pm.C_scaffold_1000471"/>
    <property type="gene ID" value="fgenesh1_pm.C_scaffold_1000471"/>
</dbReference>
<comment type="cofactor">
    <cofactor evidence="2">
        <name>Zn(2+)</name>
        <dbReference type="ChEBI" id="CHEBI:29105"/>
    </cofactor>
</comment>
<evidence type="ECO:0000256" key="7">
    <source>
        <dbReference type="ARBA" id="ARBA00011917"/>
    </source>
</evidence>
<keyword evidence="16" id="KW-1185">Reference proteome</keyword>
<feature type="transmembrane region" description="Helical" evidence="12">
    <location>
        <begin position="149"/>
        <end position="168"/>
    </location>
</feature>
<evidence type="ECO:0000256" key="10">
    <source>
        <dbReference type="ARBA" id="ARBA00022833"/>
    </source>
</evidence>
<dbReference type="GO" id="GO:0019243">
    <property type="term" value="P:methylglyoxal catabolic process to D-lactate via S-lactoyl-glutathione"/>
    <property type="evidence" value="ECO:0007669"/>
    <property type="project" value="InterPro"/>
</dbReference>
<dbReference type="SMART" id="SM00849">
    <property type="entry name" value="Lactamase_B"/>
    <property type="match status" value="1"/>
</dbReference>
<dbReference type="HOGENOM" id="CLU_563047_0_0_1"/>
<dbReference type="PANTHER" id="PTHR43705:SF1">
    <property type="entry name" value="HYDROXYACYLGLUTATHIONE HYDROLASE GLOB"/>
    <property type="match status" value="1"/>
</dbReference>
<dbReference type="InterPro" id="IPR017782">
    <property type="entry name" value="Hydroxyacylglutathione_Hdrlase"/>
</dbReference>
<dbReference type="Gene3D" id="3.60.15.10">
    <property type="entry name" value="Ribonuclease Z/Hydroxyacylglutathione hydrolase-like"/>
    <property type="match status" value="1"/>
</dbReference>
<evidence type="ECO:0000256" key="5">
    <source>
        <dbReference type="ARBA" id="ARBA00004963"/>
    </source>
</evidence>
<comment type="cofactor">
    <cofactor evidence="3">
        <name>Fe(2+)</name>
        <dbReference type="ChEBI" id="CHEBI:29033"/>
    </cofactor>
</comment>
<dbReference type="InterPro" id="IPR001279">
    <property type="entry name" value="Metallo-B-lactamas"/>
</dbReference>
<dbReference type="HAMAP" id="MF_01374">
    <property type="entry name" value="Glyoxalase_2"/>
    <property type="match status" value="1"/>
</dbReference>
<comment type="pathway">
    <text evidence="5">Secondary metabolite metabolism; methylglyoxal degradation; (R)-lactate from methylglyoxal: step 2/2.</text>
</comment>
<keyword evidence="12" id="KW-1133">Transmembrane helix</keyword>
<proteinExistence type="inferred from homology"/>
<dbReference type="STRING" id="81972.D7KFB1"/>
<keyword evidence="8" id="KW-0479">Metal-binding</keyword>
<dbReference type="InterPro" id="IPR036866">
    <property type="entry name" value="RibonucZ/Hydroxyglut_hydro"/>
</dbReference>
<keyword evidence="10" id="KW-0862">Zinc</keyword>
<dbReference type="Pfam" id="PF00753">
    <property type="entry name" value="Lactamase_B"/>
    <property type="match status" value="1"/>
</dbReference>
<evidence type="ECO:0000256" key="9">
    <source>
        <dbReference type="ARBA" id="ARBA00022801"/>
    </source>
</evidence>
<evidence type="ECO:0000313" key="15">
    <source>
        <dbReference type="EMBL" id="EFH68580.1"/>
    </source>
</evidence>
<feature type="domain" description="Metallo-beta-lactamase" evidence="14">
    <location>
        <begin position="240"/>
        <end position="398"/>
    </location>
</feature>
<name>D7KFB1_ARALL</name>
<keyword evidence="13" id="KW-0732">Signal</keyword>
<evidence type="ECO:0000313" key="16">
    <source>
        <dbReference type="Proteomes" id="UP000008694"/>
    </source>
</evidence>
<comment type="cofactor">
    <cofactor evidence="4">
        <name>Fe(3+)</name>
        <dbReference type="ChEBI" id="CHEBI:29034"/>
    </cofactor>
</comment>
<dbReference type="EC" id="3.1.2.6" evidence="7"/>